<feature type="compositionally biased region" description="Low complexity" evidence="1">
    <location>
        <begin position="31"/>
        <end position="46"/>
    </location>
</feature>
<proteinExistence type="predicted"/>
<evidence type="ECO:0000256" key="1">
    <source>
        <dbReference type="SAM" id="MobiDB-lite"/>
    </source>
</evidence>
<feature type="region of interest" description="Disordered" evidence="1">
    <location>
        <begin position="31"/>
        <end position="66"/>
    </location>
</feature>
<evidence type="ECO:0000313" key="4">
    <source>
        <dbReference type="Proteomes" id="UP000762676"/>
    </source>
</evidence>
<keyword evidence="2" id="KW-0732">Signal</keyword>
<organism evidence="3 4">
    <name type="scientific">Elysia marginata</name>
    <dbReference type="NCBI Taxonomy" id="1093978"/>
    <lineage>
        <taxon>Eukaryota</taxon>
        <taxon>Metazoa</taxon>
        <taxon>Spiralia</taxon>
        <taxon>Lophotrochozoa</taxon>
        <taxon>Mollusca</taxon>
        <taxon>Gastropoda</taxon>
        <taxon>Heterobranchia</taxon>
        <taxon>Euthyneura</taxon>
        <taxon>Panpulmonata</taxon>
        <taxon>Sacoglossa</taxon>
        <taxon>Placobranchoidea</taxon>
        <taxon>Plakobranchidae</taxon>
        <taxon>Elysia</taxon>
    </lineage>
</organism>
<feature type="chain" id="PRO_5043416551" evidence="2">
    <location>
        <begin position="28"/>
        <end position="211"/>
    </location>
</feature>
<dbReference type="AlphaFoldDB" id="A0AAV4H9S8"/>
<comment type="caution">
    <text evidence="3">The sequence shown here is derived from an EMBL/GenBank/DDBJ whole genome shotgun (WGS) entry which is preliminary data.</text>
</comment>
<feature type="signal peptide" evidence="2">
    <location>
        <begin position="1"/>
        <end position="27"/>
    </location>
</feature>
<protein>
    <submittedName>
        <fullName evidence="3">NRAG8 protein</fullName>
    </submittedName>
</protein>
<evidence type="ECO:0000256" key="2">
    <source>
        <dbReference type="SAM" id="SignalP"/>
    </source>
</evidence>
<reference evidence="3 4" key="1">
    <citation type="journal article" date="2021" name="Elife">
        <title>Chloroplast acquisition without the gene transfer in kleptoplastic sea slugs, Plakobranchus ocellatus.</title>
        <authorList>
            <person name="Maeda T."/>
            <person name="Takahashi S."/>
            <person name="Yoshida T."/>
            <person name="Shimamura S."/>
            <person name="Takaki Y."/>
            <person name="Nagai Y."/>
            <person name="Toyoda A."/>
            <person name="Suzuki Y."/>
            <person name="Arimoto A."/>
            <person name="Ishii H."/>
            <person name="Satoh N."/>
            <person name="Nishiyama T."/>
            <person name="Hasebe M."/>
            <person name="Maruyama T."/>
            <person name="Minagawa J."/>
            <person name="Obokata J."/>
            <person name="Shigenobu S."/>
        </authorList>
    </citation>
    <scope>NUCLEOTIDE SEQUENCE [LARGE SCALE GENOMIC DNA]</scope>
</reference>
<dbReference type="EMBL" id="BMAT01012551">
    <property type="protein sequence ID" value="GFR94481.1"/>
    <property type="molecule type" value="Genomic_DNA"/>
</dbReference>
<evidence type="ECO:0000313" key="3">
    <source>
        <dbReference type="EMBL" id="GFR94481.1"/>
    </source>
</evidence>
<name>A0AAV4H9S8_9GAST</name>
<sequence>MFTRKSLICQLAPAVLSQALLLMLANAQDDTVTVTDSPTTSSNTTTRETDGSDGSDNTGLSSYPSHTIESATTSFDSFNDNTDSTYIPSLVQVAESTPTKSRQTKDSSASPMIEKEITFSWSLSLSPDTPLSKEEEQLLIQSVRRKLNTDPNKQREVCKTSGQPIILQKIINPRKTTQLVRTPTKRKRAKLLHSVRTSVARDPHCSTDTNS</sequence>
<dbReference type="Proteomes" id="UP000762676">
    <property type="component" value="Unassembled WGS sequence"/>
</dbReference>
<keyword evidence="4" id="KW-1185">Reference proteome</keyword>
<accession>A0AAV4H9S8</accession>
<gene>
    <name evidence="3" type="ORF">ElyMa_006250800</name>
</gene>
<feature type="compositionally biased region" description="Polar residues" evidence="1">
    <location>
        <begin position="52"/>
        <end position="66"/>
    </location>
</feature>